<evidence type="ECO:0000313" key="7">
    <source>
        <dbReference type="Proteomes" id="UP000446719"/>
    </source>
</evidence>
<name>A0A173V416_9FIRM</name>
<dbReference type="AlphaFoldDB" id="A0A173V416"/>
<protein>
    <submittedName>
        <fullName evidence="2">Uncharacterized protein</fullName>
    </submittedName>
</protein>
<evidence type="ECO:0000313" key="6">
    <source>
        <dbReference type="Proteomes" id="UP000095597"/>
    </source>
</evidence>
<feature type="transmembrane region" description="Helical" evidence="1">
    <location>
        <begin position="49"/>
        <end position="71"/>
    </location>
</feature>
<keyword evidence="1" id="KW-1133">Transmembrane helix</keyword>
<evidence type="ECO:0000256" key="1">
    <source>
        <dbReference type="SAM" id="Phobius"/>
    </source>
</evidence>
<dbReference type="Proteomes" id="UP000472916">
    <property type="component" value="Unassembled WGS sequence"/>
</dbReference>
<dbReference type="EMBL" id="CYXO01000018">
    <property type="protein sequence ID" value="CUN21440.1"/>
    <property type="molecule type" value="Genomic_DNA"/>
</dbReference>
<dbReference type="RefSeq" id="WP_006427836.1">
    <property type="nucleotide sequence ID" value="NZ_CAXSPU010000001.1"/>
</dbReference>
<evidence type="ECO:0000313" key="8">
    <source>
        <dbReference type="Proteomes" id="UP000449249"/>
    </source>
</evidence>
<dbReference type="EMBL" id="WWSC01000005">
    <property type="protein sequence ID" value="MZK41305.1"/>
    <property type="molecule type" value="Genomic_DNA"/>
</dbReference>
<organism evidence="2 6">
    <name type="scientific">Dorea longicatena</name>
    <dbReference type="NCBI Taxonomy" id="88431"/>
    <lineage>
        <taxon>Bacteria</taxon>
        <taxon>Bacillati</taxon>
        <taxon>Bacillota</taxon>
        <taxon>Clostridia</taxon>
        <taxon>Lachnospirales</taxon>
        <taxon>Lachnospiraceae</taxon>
        <taxon>Dorea</taxon>
    </lineage>
</organism>
<dbReference type="EMBL" id="WWSB01000020">
    <property type="protein sequence ID" value="MZK19021.1"/>
    <property type="molecule type" value="Genomic_DNA"/>
</dbReference>
<evidence type="ECO:0000313" key="3">
    <source>
        <dbReference type="EMBL" id="MZK08831.1"/>
    </source>
</evidence>
<reference evidence="7 8" key="2">
    <citation type="journal article" date="2019" name="Nat. Med.">
        <title>A library of human gut bacterial isolates paired with longitudinal multiomics data enables mechanistic microbiome research.</title>
        <authorList>
            <person name="Poyet M."/>
            <person name="Groussin M."/>
            <person name="Gibbons S.M."/>
            <person name="Avila-Pacheco J."/>
            <person name="Jiang X."/>
            <person name="Kearney S.M."/>
            <person name="Perrotta A.R."/>
            <person name="Berdy B."/>
            <person name="Zhao S."/>
            <person name="Lieberman T.D."/>
            <person name="Swanson P.K."/>
            <person name="Smith M."/>
            <person name="Roesemann S."/>
            <person name="Alexander J.E."/>
            <person name="Rich S.A."/>
            <person name="Livny J."/>
            <person name="Vlamakis H."/>
            <person name="Clish C."/>
            <person name="Bullock K."/>
            <person name="Deik A."/>
            <person name="Scott J."/>
            <person name="Pierce K.A."/>
            <person name="Xavier R.J."/>
            <person name="Alm E.J."/>
        </authorList>
    </citation>
    <scope>NUCLEOTIDE SEQUENCE [LARGE SCALE GENOMIC DNA]</scope>
    <source>
        <strain evidence="3 8">BIOML-A1</strain>
        <strain evidence="5 9">BIOML-A6</strain>
        <strain evidence="4 7">BIOML-A7</strain>
    </source>
</reference>
<keyword evidence="1" id="KW-0472">Membrane</keyword>
<dbReference type="GeneID" id="93136029"/>
<evidence type="ECO:0000313" key="4">
    <source>
        <dbReference type="EMBL" id="MZK19021.1"/>
    </source>
</evidence>
<evidence type="ECO:0000313" key="9">
    <source>
        <dbReference type="Proteomes" id="UP000472916"/>
    </source>
</evidence>
<keyword evidence="1" id="KW-0812">Transmembrane</keyword>
<feature type="transmembrane region" description="Helical" evidence="1">
    <location>
        <begin position="83"/>
        <end position="104"/>
    </location>
</feature>
<dbReference type="EMBL" id="WWSH01000001">
    <property type="protein sequence ID" value="MZK08831.1"/>
    <property type="molecule type" value="Genomic_DNA"/>
</dbReference>
<dbReference type="Proteomes" id="UP000446719">
    <property type="component" value="Unassembled WGS sequence"/>
</dbReference>
<gene>
    <name evidence="2" type="ORF">ERS852573_02531</name>
    <name evidence="5" type="ORF">GT528_06185</name>
    <name evidence="4" type="ORF">GT565_13135</name>
    <name evidence="3" type="ORF">GT576_00345</name>
</gene>
<dbReference type="Proteomes" id="UP000449249">
    <property type="component" value="Unassembled WGS sequence"/>
</dbReference>
<reference evidence="2 6" key="1">
    <citation type="submission" date="2015-09" db="EMBL/GenBank/DDBJ databases">
        <authorList>
            <consortium name="Pathogen Informatics"/>
        </authorList>
    </citation>
    <scope>NUCLEOTIDE SEQUENCE [LARGE SCALE GENOMIC DNA]</scope>
    <source>
        <strain evidence="2 6">2789STDY5834961</strain>
    </source>
</reference>
<evidence type="ECO:0000313" key="5">
    <source>
        <dbReference type="EMBL" id="MZK41305.1"/>
    </source>
</evidence>
<dbReference type="Proteomes" id="UP000095597">
    <property type="component" value="Unassembled WGS sequence"/>
</dbReference>
<accession>A0A173V416</accession>
<sequence>MKNGTRNEKVVFDIIFNLICMIYIIYSWMSITNVGVVTALTHNNGDAMLLIFGAAIVLIVFFIIDIISLILGKKQKGYLLPGYVGVSIGVKCIAILFLVLAYILKLKI</sequence>
<evidence type="ECO:0000313" key="2">
    <source>
        <dbReference type="EMBL" id="CUN21440.1"/>
    </source>
</evidence>
<proteinExistence type="predicted"/>
<feature type="transmembrane region" description="Helical" evidence="1">
    <location>
        <begin position="12"/>
        <end position="29"/>
    </location>
</feature>